<evidence type="ECO:0000313" key="2">
    <source>
        <dbReference type="Proteomes" id="UP000009183"/>
    </source>
</evidence>
<dbReference type="PaxDb" id="29760-VIT_00s0274g00020.t01"/>
<dbReference type="EMBL" id="FN594983">
    <property type="protein sequence ID" value="CBI18654.3"/>
    <property type="molecule type" value="Genomic_DNA"/>
</dbReference>
<accession>D7SSM1</accession>
<dbReference type="HOGENOM" id="CLU_3176487_0_0_1"/>
<sequence length="47" mass="5650">MKYSLYQYAQVCTHSMKPFQVVNAESQLESRQQFHENWGINIIQNLF</sequence>
<name>D7SSM1_VITVI</name>
<gene>
    <name evidence="1" type="ORF">VIT_00s0274g00020</name>
</gene>
<keyword evidence="2" id="KW-1185">Reference proteome</keyword>
<proteinExistence type="predicted"/>
<dbReference type="AlphaFoldDB" id="D7SSM1"/>
<reference evidence="2" key="1">
    <citation type="journal article" date="2007" name="Nature">
        <title>The grapevine genome sequence suggests ancestral hexaploidization in major angiosperm phyla.</title>
        <authorList>
            <consortium name="The French-Italian Public Consortium for Grapevine Genome Characterization."/>
            <person name="Jaillon O."/>
            <person name="Aury J.-M."/>
            <person name="Noel B."/>
            <person name="Policriti A."/>
            <person name="Clepet C."/>
            <person name="Casagrande A."/>
            <person name="Choisne N."/>
            <person name="Aubourg S."/>
            <person name="Vitulo N."/>
            <person name="Jubin C."/>
            <person name="Vezzi A."/>
            <person name="Legeai F."/>
            <person name="Hugueney P."/>
            <person name="Dasilva C."/>
            <person name="Horner D."/>
            <person name="Mica E."/>
            <person name="Jublot D."/>
            <person name="Poulain J."/>
            <person name="Bruyere C."/>
            <person name="Billault A."/>
            <person name="Segurens B."/>
            <person name="Gouyvenoux M."/>
            <person name="Ugarte E."/>
            <person name="Cattonaro F."/>
            <person name="Anthouard V."/>
            <person name="Vico V."/>
            <person name="Del Fabbro C."/>
            <person name="Alaux M."/>
            <person name="Di Gaspero G."/>
            <person name="Dumas V."/>
            <person name="Felice N."/>
            <person name="Paillard S."/>
            <person name="Juman I."/>
            <person name="Moroldo M."/>
            <person name="Scalabrin S."/>
            <person name="Canaguier A."/>
            <person name="Le Clainche I."/>
            <person name="Malacrida G."/>
            <person name="Durand E."/>
            <person name="Pesole G."/>
            <person name="Laucou V."/>
            <person name="Chatelet P."/>
            <person name="Merdinoglu D."/>
            <person name="Delledonne M."/>
            <person name="Pezzotti M."/>
            <person name="Lecharny A."/>
            <person name="Scarpelli C."/>
            <person name="Artiguenave F."/>
            <person name="Pe M.E."/>
            <person name="Valle G."/>
            <person name="Morgante M."/>
            <person name="Caboche M."/>
            <person name="Adam-Blondon A.-F."/>
            <person name="Weissenbach J."/>
            <person name="Quetier F."/>
            <person name="Wincker P."/>
        </authorList>
    </citation>
    <scope>NUCLEOTIDE SEQUENCE [LARGE SCALE GENOMIC DNA]</scope>
    <source>
        <strain evidence="2">cv. Pinot noir / PN40024</strain>
    </source>
</reference>
<protein>
    <submittedName>
        <fullName evidence="1">Uncharacterized protein</fullName>
    </submittedName>
</protein>
<dbReference type="Proteomes" id="UP000009183">
    <property type="component" value="Unassembled WGS sequence, unordered"/>
</dbReference>
<organism evidence="1 2">
    <name type="scientific">Vitis vinifera</name>
    <name type="common">Grape</name>
    <dbReference type="NCBI Taxonomy" id="29760"/>
    <lineage>
        <taxon>Eukaryota</taxon>
        <taxon>Viridiplantae</taxon>
        <taxon>Streptophyta</taxon>
        <taxon>Embryophyta</taxon>
        <taxon>Tracheophyta</taxon>
        <taxon>Spermatophyta</taxon>
        <taxon>Magnoliopsida</taxon>
        <taxon>eudicotyledons</taxon>
        <taxon>Gunneridae</taxon>
        <taxon>Pentapetalae</taxon>
        <taxon>rosids</taxon>
        <taxon>Vitales</taxon>
        <taxon>Vitaceae</taxon>
        <taxon>Viteae</taxon>
        <taxon>Vitis</taxon>
    </lineage>
</organism>
<evidence type="ECO:0000313" key="1">
    <source>
        <dbReference type="EMBL" id="CBI18654.3"/>
    </source>
</evidence>
<dbReference type="InParanoid" id="D7SSM1"/>